<dbReference type="RefSeq" id="WP_394842245.1">
    <property type="nucleotide sequence ID" value="NZ_CP089982.1"/>
</dbReference>
<evidence type="ECO:0000256" key="11">
    <source>
        <dbReference type="ARBA" id="ARBA00049091"/>
    </source>
</evidence>
<keyword evidence="6" id="KW-1015">Disulfide bond</keyword>
<reference evidence="13 14" key="1">
    <citation type="submission" date="2021-12" db="EMBL/GenBank/DDBJ databases">
        <title>Discovery of the Pendulisporaceae a myxobacterial family with distinct sporulation behavior and unique specialized metabolism.</title>
        <authorList>
            <person name="Garcia R."/>
            <person name="Popoff A."/>
            <person name="Bader C.D."/>
            <person name="Loehr J."/>
            <person name="Walesch S."/>
            <person name="Walt C."/>
            <person name="Boldt J."/>
            <person name="Bunk B."/>
            <person name="Haeckl F.J.F.P.J."/>
            <person name="Gunesch A.P."/>
            <person name="Birkelbach J."/>
            <person name="Nuebel U."/>
            <person name="Pietschmann T."/>
            <person name="Bach T."/>
            <person name="Mueller R."/>
        </authorList>
    </citation>
    <scope>NUCLEOTIDE SEQUENCE [LARGE SCALE GENOMIC DNA]</scope>
    <source>
        <strain evidence="13 14">MSr12523</strain>
    </source>
</reference>
<dbReference type="InterPro" id="IPR050924">
    <property type="entry name" value="Peroxiredoxin_BCP/PrxQ"/>
</dbReference>
<dbReference type="EC" id="1.11.1.24" evidence="2"/>
<dbReference type="Proteomes" id="UP001379533">
    <property type="component" value="Chromosome"/>
</dbReference>
<gene>
    <name evidence="13" type="ORF">LZC95_34845</name>
</gene>
<keyword evidence="7" id="KW-0676">Redox-active center</keyword>
<sequence>MLPIGAQAPRISLLDQDGKAVNVSVPGEPVLFVVFRGVWCAYCRSELARLAREVPRFAQSNVHVYGISGDPPEALLRNKERQRLPFPLLSDPERKLTHICDFSMHCLLLFDGDGTLRWGGLNDSWRRPPPYESILQAAYRLAP</sequence>
<accession>A0ABZ2K5K9</accession>
<evidence type="ECO:0000256" key="2">
    <source>
        <dbReference type="ARBA" id="ARBA00013017"/>
    </source>
</evidence>
<keyword evidence="3" id="KW-0575">Peroxidase</keyword>
<feature type="domain" description="Thioredoxin" evidence="12">
    <location>
        <begin position="2"/>
        <end position="143"/>
    </location>
</feature>
<keyword evidence="5" id="KW-0560">Oxidoreductase</keyword>
<dbReference type="EMBL" id="CP089982">
    <property type="protein sequence ID" value="WXA91626.1"/>
    <property type="molecule type" value="Genomic_DNA"/>
</dbReference>
<evidence type="ECO:0000256" key="4">
    <source>
        <dbReference type="ARBA" id="ARBA00022862"/>
    </source>
</evidence>
<comment type="catalytic activity">
    <reaction evidence="11">
        <text>a hydroperoxide + [thioredoxin]-dithiol = an alcohol + [thioredoxin]-disulfide + H2O</text>
        <dbReference type="Rhea" id="RHEA:62620"/>
        <dbReference type="Rhea" id="RHEA-COMP:10698"/>
        <dbReference type="Rhea" id="RHEA-COMP:10700"/>
        <dbReference type="ChEBI" id="CHEBI:15377"/>
        <dbReference type="ChEBI" id="CHEBI:29950"/>
        <dbReference type="ChEBI" id="CHEBI:30879"/>
        <dbReference type="ChEBI" id="CHEBI:35924"/>
        <dbReference type="ChEBI" id="CHEBI:50058"/>
        <dbReference type="EC" id="1.11.1.24"/>
    </reaction>
</comment>
<evidence type="ECO:0000256" key="9">
    <source>
        <dbReference type="ARBA" id="ARBA00038489"/>
    </source>
</evidence>
<evidence type="ECO:0000256" key="3">
    <source>
        <dbReference type="ARBA" id="ARBA00022559"/>
    </source>
</evidence>
<dbReference type="PROSITE" id="PS51352">
    <property type="entry name" value="THIOREDOXIN_2"/>
    <property type="match status" value="1"/>
</dbReference>
<dbReference type="InterPro" id="IPR013766">
    <property type="entry name" value="Thioredoxin_domain"/>
</dbReference>
<evidence type="ECO:0000256" key="6">
    <source>
        <dbReference type="ARBA" id="ARBA00023157"/>
    </source>
</evidence>
<dbReference type="InterPro" id="IPR000866">
    <property type="entry name" value="AhpC/TSA"/>
</dbReference>
<evidence type="ECO:0000256" key="8">
    <source>
        <dbReference type="ARBA" id="ARBA00032824"/>
    </source>
</evidence>
<proteinExistence type="inferred from homology"/>
<evidence type="ECO:0000313" key="14">
    <source>
        <dbReference type="Proteomes" id="UP001379533"/>
    </source>
</evidence>
<dbReference type="PANTHER" id="PTHR42801:SF7">
    <property type="entry name" value="SLL1159 PROTEIN"/>
    <property type="match status" value="1"/>
</dbReference>
<dbReference type="PANTHER" id="PTHR42801">
    <property type="entry name" value="THIOREDOXIN-DEPENDENT PEROXIDE REDUCTASE"/>
    <property type="match status" value="1"/>
</dbReference>
<evidence type="ECO:0000313" key="13">
    <source>
        <dbReference type="EMBL" id="WXA91626.1"/>
    </source>
</evidence>
<comment type="function">
    <text evidence="1">Thiol-specific peroxidase that catalyzes the reduction of hydrogen peroxide and organic hydroperoxides to water and alcohols, respectively. Plays a role in cell protection against oxidative stress by detoxifying peroxides and as sensor of hydrogen peroxide-mediated signaling events.</text>
</comment>
<name>A0ABZ2K5K9_9BACT</name>
<evidence type="ECO:0000259" key="12">
    <source>
        <dbReference type="PROSITE" id="PS51352"/>
    </source>
</evidence>
<dbReference type="Pfam" id="PF00578">
    <property type="entry name" value="AhpC-TSA"/>
    <property type="match status" value="1"/>
</dbReference>
<comment type="similarity">
    <text evidence="9">Belongs to the peroxiredoxin family. BCP/PrxQ subfamily.</text>
</comment>
<protein>
    <recommendedName>
        <fullName evidence="2">thioredoxin-dependent peroxiredoxin</fullName>
        <ecNumber evidence="2">1.11.1.24</ecNumber>
    </recommendedName>
    <alternativeName>
        <fullName evidence="8">Thioredoxin peroxidase</fullName>
    </alternativeName>
    <alternativeName>
        <fullName evidence="10">Thioredoxin-dependent peroxiredoxin Bcp</fullName>
    </alternativeName>
</protein>
<dbReference type="InterPro" id="IPR036249">
    <property type="entry name" value="Thioredoxin-like_sf"/>
</dbReference>
<dbReference type="Gene3D" id="3.40.30.10">
    <property type="entry name" value="Glutaredoxin"/>
    <property type="match status" value="1"/>
</dbReference>
<evidence type="ECO:0000256" key="1">
    <source>
        <dbReference type="ARBA" id="ARBA00003330"/>
    </source>
</evidence>
<evidence type="ECO:0000256" key="5">
    <source>
        <dbReference type="ARBA" id="ARBA00023002"/>
    </source>
</evidence>
<keyword evidence="14" id="KW-1185">Reference proteome</keyword>
<organism evidence="13 14">
    <name type="scientific">Pendulispora brunnea</name>
    <dbReference type="NCBI Taxonomy" id="2905690"/>
    <lineage>
        <taxon>Bacteria</taxon>
        <taxon>Pseudomonadati</taxon>
        <taxon>Myxococcota</taxon>
        <taxon>Myxococcia</taxon>
        <taxon>Myxococcales</taxon>
        <taxon>Sorangiineae</taxon>
        <taxon>Pendulisporaceae</taxon>
        <taxon>Pendulispora</taxon>
    </lineage>
</organism>
<keyword evidence="4" id="KW-0049">Antioxidant</keyword>
<evidence type="ECO:0000256" key="7">
    <source>
        <dbReference type="ARBA" id="ARBA00023284"/>
    </source>
</evidence>
<evidence type="ECO:0000256" key="10">
    <source>
        <dbReference type="ARBA" id="ARBA00042639"/>
    </source>
</evidence>
<dbReference type="SUPFAM" id="SSF52833">
    <property type="entry name" value="Thioredoxin-like"/>
    <property type="match status" value="1"/>
</dbReference>